<keyword evidence="8 10" id="KW-0521">NADP</keyword>
<organism evidence="12 13">
    <name type="scientific">Candidatus Limadaptatus stercoripullorum</name>
    <dbReference type="NCBI Taxonomy" id="2840846"/>
    <lineage>
        <taxon>Bacteria</taxon>
        <taxon>Bacillati</taxon>
        <taxon>Bacillota</taxon>
        <taxon>Clostridia</taxon>
        <taxon>Eubacteriales</taxon>
        <taxon>Candidatus Limadaptatus</taxon>
    </lineage>
</organism>
<dbReference type="HAMAP" id="MF_01037">
    <property type="entry name" value="TrmFO"/>
    <property type="match status" value="1"/>
</dbReference>
<dbReference type="Pfam" id="PF01134">
    <property type="entry name" value="GIDA"/>
    <property type="match status" value="1"/>
</dbReference>
<dbReference type="Gene3D" id="3.50.50.60">
    <property type="entry name" value="FAD/NAD(P)-binding domain"/>
    <property type="match status" value="2"/>
</dbReference>
<dbReference type="InterPro" id="IPR040131">
    <property type="entry name" value="MnmG_N"/>
</dbReference>
<name>A0A9D1NA61_9FIRM</name>
<dbReference type="PANTHER" id="PTHR11806">
    <property type="entry name" value="GLUCOSE INHIBITED DIVISION PROTEIN A"/>
    <property type="match status" value="1"/>
</dbReference>
<reference evidence="12" key="1">
    <citation type="submission" date="2020-10" db="EMBL/GenBank/DDBJ databases">
        <authorList>
            <person name="Gilroy R."/>
        </authorList>
    </citation>
    <scope>NUCLEOTIDE SEQUENCE</scope>
    <source>
        <strain evidence="12">10406</strain>
    </source>
</reference>
<evidence type="ECO:0000256" key="4">
    <source>
        <dbReference type="ARBA" id="ARBA00022630"/>
    </source>
</evidence>
<dbReference type="PANTHER" id="PTHR11806:SF2">
    <property type="entry name" value="METHYLENETETRAHYDROFOLATE--TRNA-(URACIL-5-)-METHYLTRANSFERASE TRMFO"/>
    <property type="match status" value="1"/>
</dbReference>
<dbReference type="InterPro" id="IPR004417">
    <property type="entry name" value="TrmFO"/>
</dbReference>
<comment type="cofactor">
    <cofactor evidence="1 10">
        <name>FAD</name>
        <dbReference type="ChEBI" id="CHEBI:57692"/>
    </cofactor>
</comment>
<gene>
    <name evidence="10 12" type="primary">trmFO</name>
    <name evidence="12" type="ORF">IAC73_03760</name>
</gene>
<feature type="domain" description="MnmG N-terminal" evidence="11">
    <location>
        <begin position="6"/>
        <end position="364"/>
    </location>
</feature>
<dbReference type="GO" id="GO:0047151">
    <property type="term" value="F:tRNA (uracil(54)-C5)-methyltransferase activity, 5,10-methylenetetrahydrofolate-dependent"/>
    <property type="evidence" value="ECO:0007669"/>
    <property type="project" value="UniProtKB-UniRule"/>
</dbReference>
<keyword evidence="5 10" id="KW-0808">Transferase</keyword>
<keyword evidence="9 10" id="KW-0520">NAD</keyword>
<dbReference type="GO" id="GO:0030488">
    <property type="term" value="P:tRNA methylation"/>
    <property type="evidence" value="ECO:0007669"/>
    <property type="project" value="TreeGrafter"/>
</dbReference>
<protein>
    <recommendedName>
        <fullName evidence="10">Methylenetetrahydrofolate--tRNA-(uracil-5-)-methyltransferase TrmFO</fullName>
        <ecNumber evidence="10">2.1.1.74</ecNumber>
    </recommendedName>
    <alternativeName>
        <fullName evidence="10">Folate-dependent tRNA (uracil-5-)-methyltransferase</fullName>
    </alternativeName>
    <alternativeName>
        <fullName evidence="10">Folate-dependent tRNA(M-5-U54)-methyltransferase</fullName>
    </alternativeName>
</protein>
<comment type="function">
    <text evidence="10">Catalyzes the folate-dependent formation of 5-methyl-uridine at position 54 (M-5-U54) in all tRNAs.</text>
</comment>
<evidence type="ECO:0000256" key="5">
    <source>
        <dbReference type="ARBA" id="ARBA00022679"/>
    </source>
</evidence>
<evidence type="ECO:0000259" key="11">
    <source>
        <dbReference type="Pfam" id="PF01134"/>
    </source>
</evidence>
<comment type="similarity">
    <text evidence="10">Belongs to the MnmG family. TrmFO subfamily.</text>
</comment>
<accession>A0A9D1NA61</accession>
<keyword evidence="4 10" id="KW-0285">Flavoprotein</keyword>
<evidence type="ECO:0000256" key="3">
    <source>
        <dbReference type="ARBA" id="ARBA00022603"/>
    </source>
</evidence>
<feature type="binding site" evidence="10">
    <location>
        <begin position="10"/>
        <end position="15"/>
    </location>
    <ligand>
        <name>FAD</name>
        <dbReference type="ChEBI" id="CHEBI:57692"/>
    </ligand>
</feature>
<dbReference type="GO" id="GO:0002098">
    <property type="term" value="P:tRNA wobble uridine modification"/>
    <property type="evidence" value="ECO:0007669"/>
    <property type="project" value="TreeGrafter"/>
</dbReference>
<evidence type="ECO:0000256" key="7">
    <source>
        <dbReference type="ARBA" id="ARBA00022827"/>
    </source>
</evidence>
<dbReference type="PROSITE" id="PS51257">
    <property type="entry name" value="PROKAR_LIPOPROTEIN"/>
    <property type="match status" value="1"/>
</dbReference>
<evidence type="ECO:0000256" key="10">
    <source>
        <dbReference type="HAMAP-Rule" id="MF_01037"/>
    </source>
</evidence>
<evidence type="ECO:0000313" key="12">
    <source>
        <dbReference type="EMBL" id="HIU98941.1"/>
    </source>
</evidence>
<evidence type="ECO:0000313" key="13">
    <source>
        <dbReference type="Proteomes" id="UP000886857"/>
    </source>
</evidence>
<comment type="subcellular location">
    <subcellularLocation>
        <location evidence="10">Cytoplasm</location>
    </subcellularLocation>
</comment>
<sequence>MTKCRVTVVGGGLAGCEAALQLLSRGYGVDMYEMRPGKSTGAHTTGDLAELVCSNSLKSEVGDTASATLKEELDALGCRLLALAREARVPSGAALAVDRARFSALTTEALASYDAFRLIREEVTSLPSPPAIIAAGPLMSAPLAEALTAAVGGSRLWFYDAVAPIVDGDSIDYSRAYFGGRYGKGDDYLNLPMEREEYAAFREALVTARTAKLHDFEKRELFEGCMPIEEIARRGEDAMRFGPLRPVGLRDPRTGRGAYAVVQLRREHASGECYNMVGFQTNLAFPEQDRVFRMIPALENAEFLRRGVMHRNTYIGPGVLGADFGLRAAEGLYAAGQISGVEGYVESIMSGLIAGVSLARKLSGLPAALPPATTVTGALTAYVAGAGEPFQPMNANFGLLPPPPEGVRGKERKKYYRERAVRDIIHFADTADFRA</sequence>
<dbReference type="EMBL" id="DVOE01000057">
    <property type="protein sequence ID" value="HIU98941.1"/>
    <property type="molecule type" value="Genomic_DNA"/>
</dbReference>
<dbReference type="EC" id="2.1.1.74" evidence="10"/>
<evidence type="ECO:0000256" key="2">
    <source>
        <dbReference type="ARBA" id="ARBA00022490"/>
    </source>
</evidence>
<keyword evidence="6 10" id="KW-0819">tRNA processing</keyword>
<dbReference type="InterPro" id="IPR002218">
    <property type="entry name" value="MnmG-rel"/>
</dbReference>
<keyword evidence="7 10" id="KW-0274">FAD</keyword>
<dbReference type="GO" id="GO:0005829">
    <property type="term" value="C:cytosol"/>
    <property type="evidence" value="ECO:0007669"/>
    <property type="project" value="TreeGrafter"/>
</dbReference>
<dbReference type="Proteomes" id="UP000886857">
    <property type="component" value="Unassembled WGS sequence"/>
</dbReference>
<proteinExistence type="inferred from homology"/>
<evidence type="ECO:0000256" key="9">
    <source>
        <dbReference type="ARBA" id="ARBA00023027"/>
    </source>
</evidence>
<dbReference type="InterPro" id="IPR036188">
    <property type="entry name" value="FAD/NAD-bd_sf"/>
</dbReference>
<dbReference type="NCBIfam" id="TIGR00137">
    <property type="entry name" value="gid_trmFO"/>
    <property type="match status" value="1"/>
</dbReference>
<dbReference type="NCBIfam" id="NF003739">
    <property type="entry name" value="PRK05335.1"/>
    <property type="match status" value="1"/>
</dbReference>
<evidence type="ECO:0000256" key="8">
    <source>
        <dbReference type="ARBA" id="ARBA00022857"/>
    </source>
</evidence>
<dbReference type="SUPFAM" id="SSF51905">
    <property type="entry name" value="FAD/NAD(P)-binding domain"/>
    <property type="match status" value="1"/>
</dbReference>
<evidence type="ECO:0000256" key="1">
    <source>
        <dbReference type="ARBA" id="ARBA00001974"/>
    </source>
</evidence>
<comment type="catalytic activity">
    <reaction evidence="10">
        <text>uridine(54) in tRNA + (6R)-5,10-methylene-5,6,7,8-tetrahydrofolate + NADH + H(+) = 5-methyluridine(54) in tRNA + (6S)-5,6,7,8-tetrahydrofolate + NAD(+)</text>
        <dbReference type="Rhea" id="RHEA:16873"/>
        <dbReference type="Rhea" id="RHEA-COMP:10167"/>
        <dbReference type="Rhea" id="RHEA-COMP:10193"/>
        <dbReference type="ChEBI" id="CHEBI:15378"/>
        <dbReference type="ChEBI" id="CHEBI:15636"/>
        <dbReference type="ChEBI" id="CHEBI:57453"/>
        <dbReference type="ChEBI" id="CHEBI:57540"/>
        <dbReference type="ChEBI" id="CHEBI:57945"/>
        <dbReference type="ChEBI" id="CHEBI:65315"/>
        <dbReference type="ChEBI" id="CHEBI:74447"/>
        <dbReference type="EC" id="2.1.1.74"/>
    </reaction>
</comment>
<comment type="caution">
    <text evidence="12">The sequence shown here is derived from an EMBL/GenBank/DDBJ whole genome shotgun (WGS) entry which is preliminary data.</text>
</comment>
<comment type="catalytic activity">
    <reaction evidence="10">
        <text>uridine(54) in tRNA + (6R)-5,10-methylene-5,6,7,8-tetrahydrofolate + NADPH + H(+) = 5-methyluridine(54) in tRNA + (6S)-5,6,7,8-tetrahydrofolate + NADP(+)</text>
        <dbReference type="Rhea" id="RHEA:62372"/>
        <dbReference type="Rhea" id="RHEA-COMP:10167"/>
        <dbReference type="Rhea" id="RHEA-COMP:10193"/>
        <dbReference type="ChEBI" id="CHEBI:15378"/>
        <dbReference type="ChEBI" id="CHEBI:15636"/>
        <dbReference type="ChEBI" id="CHEBI:57453"/>
        <dbReference type="ChEBI" id="CHEBI:57783"/>
        <dbReference type="ChEBI" id="CHEBI:58349"/>
        <dbReference type="ChEBI" id="CHEBI:65315"/>
        <dbReference type="ChEBI" id="CHEBI:74447"/>
        <dbReference type="EC" id="2.1.1.74"/>
    </reaction>
</comment>
<dbReference type="GO" id="GO:0050660">
    <property type="term" value="F:flavin adenine dinucleotide binding"/>
    <property type="evidence" value="ECO:0007669"/>
    <property type="project" value="UniProtKB-UniRule"/>
</dbReference>
<keyword evidence="2 10" id="KW-0963">Cytoplasm</keyword>
<dbReference type="AlphaFoldDB" id="A0A9D1NA61"/>
<keyword evidence="3 10" id="KW-0489">Methyltransferase</keyword>
<evidence type="ECO:0000256" key="6">
    <source>
        <dbReference type="ARBA" id="ARBA00022694"/>
    </source>
</evidence>
<reference evidence="12" key="2">
    <citation type="journal article" date="2021" name="PeerJ">
        <title>Extensive microbial diversity within the chicken gut microbiome revealed by metagenomics and culture.</title>
        <authorList>
            <person name="Gilroy R."/>
            <person name="Ravi A."/>
            <person name="Getino M."/>
            <person name="Pursley I."/>
            <person name="Horton D.L."/>
            <person name="Alikhan N.F."/>
            <person name="Baker D."/>
            <person name="Gharbi K."/>
            <person name="Hall N."/>
            <person name="Watson M."/>
            <person name="Adriaenssens E.M."/>
            <person name="Foster-Nyarko E."/>
            <person name="Jarju S."/>
            <person name="Secka A."/>
            <person name="Antonio M."/>
            <person name="Oren A."/>
            <person name="Chaudhuri R.R."/>
            <person name="La Ragione R."/>
            <person name="Hildebrand F."/>
            <person name="Pallen M.J."/>
        </authorList>
    </citation>
    <scope>NUCLEOTIDE SEQUENCE</scope>
    <source>
        <strain evidence="12">10406</strain>
    </source>
</reference>